<comment type="caution">
    <text evidence="1">The sequence shown here is derived from an EMBL/GenBank/DDBJ whole genome shotgun (WGS) entry which is preliminary data.</text>
</comment>
<reference evidence="1 2" key="1">
    <citation type="journal article" date="2016" name="Nat. Commun.">
        <title>Thousands of microbial genomes shed light on interconnected biogeochemical processes in an aquifer system.</title>
        <authorList>
            <person name="Anantharaman K."/>
            <person name="Brown C.T."/>
            <person name="Hug L.A."/>
            <person name="Sharon I."/>
            <person name="Castelle C.J."/>
            <person name="Probst A.J."/>
            <person name="Thomas B.C."/>
            <person name="Singh A."/>
            <person name="Wilkins M.J."/>
            <person name="Karaoz U."/>
            <person name="Brodie E.L."/>
            <person name="Williams K.H."/>
            <person name="Hubbard S.S."/>
            <person name="Banfield J.F."/>
        </authorList>
    </citation>
    <scope>NUCLEOTIDE SEQUENCE [LARGE SCALE GENOMIC DNA]</scope>
</reference>
<gene>
    <name evidence="1" type="ORF">A2527_05745</name>
</gene>
<dbReference type="EMBL" id="MFNE01000035">
    <property type="protein sequence ID" value="OGG94703.1"/>
    <property type="molecule type" value="Genomic_DNA"/>
</dbReference>
<dbReference type="NCBIfam" id="TIGR04354">
    <property type="entry name" value="amphi-Trp"/>
    <property type="match status" value="1"/>
</dbReference>
<dbReference type="AlphaFoldDB" id="A0A1F6G9A1"/>
<evidence type="ECO:0008006" key="3">
    <source>
        <dbReference type="Google" id="ProtNLM"/>
    </source>
</evidence>
<proteinExistence type="predicted"/>
<name>A0A1F6G9A1_9PROT</name>
<protein>
    <recommendedName>
        <fullName evidence="3">Amphi-Trp domain-containing protein</fullName>
    </recommendedName>
</protein>
<dbReference type="STRING" id="1817772.A2527_05745"/>
<accession>A0A1F6G9A1</accession>
<organism evidence="1 2">
    <name type="scientific">Candidatus Lambdaproteobacteria bacterium RIFOXYD2_FULL_50_16</name>
    <dbReference type="NCBI Taxonomy" id="1817772"/>
    <lineage>
        <taxon>Bacteria</taxon>
        <taxon>Pseudomonadati</taxon>
        <taxon>Pseudomonadota</taxon>
        <taxon>Candidatus Lambdaproteobacteria</taxon>
    </lineage>
</organism>
<evidence type="ECO:0000313" key="2">
    <source>
        <dbReference type="Proteomes" id="UP000178449"/>
    </source>
</evidence>
<dbReference type="Proteomes" id="UP000178449">
    <property type="component" value="Unassembled WGS sequence"/>
</dbReference>
<sequence>MSKSNEFQFLSLVDQETIIKYLEALLDGFKSGHINLKAKEEAIILDPEGLMKLEIEAKNKGGRAKVQFKVSWKDHPKVVINQSDLNIASKA</sequence>
<evidence type="ECO:0000313" key="1">
    <source>
        <dbReference type="EMBL" id="OGG94703.1"/>
    </source>
</evidence>
<dbReference type="InterPro" id="IPR027598">
    <property type="entry name" value="Amphi-Trp_dom"/>
</dbReference>